<feature type="domain" description="CCHC-type" evidence="3">
    <location>
        <begin position="392"/>
        <end position="407"/>
    </location>
</feature>
<keyword evidence="1" id="KW-0863">Zinc-finger</keyword>
<protein>
    <recommendedName>
        <fullName evidence="3">CCHC-type domain-containing protein</fullName>
    </recommendedName>
</protein>
<evidence type="ECO:0000256" key="2">
    <source>
        <dbReference type="SAM" id="MobiDB-lite"/>
    </source>
</evidence>
<reference evidence="5" key="1">
    <citation type="submission" date="2023-01" db="EMBL/GenBank/DDBJ databases">
        <title>Key to firefly adult light organ development and bioluminescence: homeobox transcription factors regulate luciferase expression and transportation to peroxisome.</title>
        <authorList>
            <person name="Fu X."/>
        </authorList>
    </citation>
    <scope>NUCLEOTIDE SEQUENCE [LARGE SCALE GENOMIC DNA]</scope>
</reference>
<proteinExistence type="predicted"/>
<sequence length="419" mass="47280">MWKRKILTAEEIEHEANMAAMELDLVNFSDSDDYHNSDFKDDNPLFSSNEDDVSEFSDFEEGVMTEKNREGSPEATIELKYELTSRGLNDDVSVDNLRKAVRSAIQLEANKSLSQVKNPFSFTEDKLAVEVALTELTTFSNSFQGDTSTTDFQRFSTLLLHAERRCGLMSTTSEGECCEHNRLHLRFQQIRNETESIAKKCRHSTLHGLSQVLSSSPKPETRTLRILRRNLTSRFKDALALQDVNTIDQLLILGKKLEFNQAQTQSFTTSSARYHTHLVEPELAYVEPHTSSVPTPKGKFEPSSAPRKPNSASAPFYTMQLPTVHSLAELEKACLQLETKKYRNENFAPPVRKDDCVEPDFAFVFANAGLSISNNNYVSAHLEAVSTNKILCWNCKRSGHIALRCPEPRGFAINVDVLM</sequence>
<dbReference type="SUPFAM" id="SSF57756">
    <property type="entry name" value="Retrovirus zinc finger-like domains"/>
    <property type="match status" value="1"/>
</dbReference>
<keyword evidence="1" id="KW-0479">Metal-binding</keyword>
<organism evidence="4 5">
    <name type="scientific">Aquatica leii</name>
    <dbReference type="NCBI Taxonomy" id="1421715"/>
    <lineage>
        <taxon>Eukaryota</taxon>
        <taxon>Metazoa</taxon>
        <taxon>Ecdysozoa</taxon>
        <taxon>Arthropoda</taxon>
        <taxon>Hexapoda</taxon>
        <taxon>Insecta</taxon>
        <taxon>Pterygota</taxon>
        <taxon>Neoptera</taxon>
        <taxon>Endopterygota</taxon>
        <taxon>Coleoptera</taxon>
        <taxon>Polyphaga</taxon>
        <taxon>Elateriformia</taxon>
        <taxon>Elateroidea</taxon>
        <taxon>Lampyridae</taxon>
        <taxon>Luciolinae</taxon>
        <taxon>Aquatica</taxon>
    </lineage>
</organism>
<feature type="region of interest" description="Disordered" evidence="2">
    <location>
        <begin position="286"/>
        <end position="312"/>
    </location>
</feature>
<dbReference type="PROSITE" id="PS50158">
    <property type="entry name" value="ZF_CCHC"/>
    <property type="match status" value="1"/>
</dbReference>
<dbReference type="InterPro" id="IPR036875">
    <property type="entry name" value="Znf_CCHC_sf"/>
</dbReference>
<dbReference type="AlphaFoldDB" id="A0AAN7P343"/>
<comment type="caution">
    <text evidence="4">The sequence shown here is derived from an EMBL/GenBank/DDBJ whole genome shotgun (WGS) entry which is preliminary data.</text>
</comment>
<gene>
    <name evidence="4" type="ORF">RN001_015245</name>
</gene>
<evidence type="ECO:0000313" key="5">
    <source>
        <dbReference type="Proteomes" id="UP001353858"/>
    </source>
</evidence>
<name>A0AAN7P343_9COLE</name>
<keyword evidence="1" id="KW-0862">Zinc</keyword>
<dbReference type="GO" id="GO:0003676">
    <property type="term" value="F:nucleic acid binding"/>
    <property type="evidence" value="ECO:0007669"/>
    <property type="project" value="InterPro"/>
</dbReference>
<evidence type="ECO:0000256" key="1">
    <source>
        <dbReference type="PROSITE-ProRule" id="PRU00047"/>
    </source>
</evidence>
<keyword evidence="5" id="KW-1185">Reference proteome</keyword>
<dbReference type="EMBL" id="JARPUR010000007">
    <property type="protein sequence ID" value="KAK4873216.1"/>
    <property type="molecule type" value="Genomic_DNA"/>
</dbReference>
<evidence type="ECO:0000259" key="3">
    <source>
        <dbReference type="PROSITE" id="PS50158"/>
    </source>
</evidence>
<accession>A0AAN7P343</accession>
<dbReference type="Proteomes" id="UP001353858">
    <property type="component" value="Unassembled WGS sequence"/>
</dbReference>
<dbReference type="GO" id="GO:0008270">
    <property type="term" value="F:zinc ion binding"/>
    <property type="evidence" value="ECO:0007669"/>
    <property type="project" value="UniProtKB-KW"/>
</dbReference>
<evidence type="ECO:0000313" key="4">
    <source>
        <dbReference type="EMBL" id="KAK4873216.1"/>
    </source>
</evidence>
<dbReference type="InterPro" id="IPR001878">
    <property type="entry name" value="Znf_CCHC"/>
</dbReference>